<accession>A0ABS1UP30</accession>
<gene>
    <name evidence="1" type="ORF">JMF97_18220</name>
</gene>
<proteinExistence type="predicted"/>
<dbReference type="RefSeq" id="WP_203222643.1">
    <property type="nucleotide sequence ID" value="NZ_JAETXL010000006.1"/>
</dbReference>
<keyword evidence="2" id="KW-1185">Reference proteome</keyword>
<protein>
    <submittedName>
        <fullName evidence="1">Uncharacterized protein</fullName>
    </submittedName>
</protein>
<dbReference type="EMBL" id="JAETXL010000006">
    <property type="protein sequence ID" value="MBL6278097.1"/>
    <property type="molecule type" value="Genomic_DNA"/>
</dbReference>
<evidence type="ECO:0000313" key="1">
    <source>
        <dbReference type="EMBL" id="MBL6278097.1"/>
    </source>
</evidence>
<reference evidence="1 2" key="1">
    <citation type="submission" date="2021-01" db="EMBL/GenBank/DDBJ databases">
        <title>Genome sequencing of Micromonospora fiedleri MG-37.</title>
        <authorList>
            <person name="Moreland P.E.J."/>
            <person name="Stach J.E.M."/>
        </authorList>
    </citation>
    <scope>NUCLEOTIDE SEQUENCE [LARGE SCALE GENOMIC DNA]</scope>
    <source>
        <strain evidence="1 2">MG-37</strain>
    </source>
</reference>
<evidence type="ECO:0000313" key="2">
    <source>
        <dbReference type="Proteomes" id="UP000661193"/>
    </source>
</evidence>
<sequence length="70" mass="7574">MSLIGAPVVRVREASRPAAMSVRHPMMTISDEPLARCVPGLLGFSGRWLWSAVLSGTIRIRATTARKRAG</sequence>
<comment type="caution">
    <text evidence="1">The sequence shown here is derived from an EMBL/GenBank/DDBJ whole genome shotgun (WGS) entry which is preliminary data.</text>
</comment>
<organism evidence="1 2">
    <name type="scientific">Micromonospora fiedleri</name>
    <dbReference type="NCBI Taxonomy" id="1157498"/>
    <lineage>
        <taxon>Bacteria</taxon>
        <taxon>Bacillati</taxon>
        <taxon>Actinomycetota</taxon>
        <taxon>Actinomycetes</taxon>
        <taxon>Micromonosporales</taxon>
        <taxon>Micromonosporaceae</taxon>
        <taxon>Micromonospora</taxon>
    </lineage>
</organism>
<name>A0ABS1UP30_9ACTN</name>
<dbReference type="Proteomes" id="UP000661193">
    <property type="component" value="Unassembled WGS sequence"/>
</dbReference>